<dbReference type="RefSeq" id="XP_009690224.1">
    <property type="nucleotide sequence ID" value="XM_009691929.1"/>
</dbReference>
<evidence type="ECO:0000313" key="3">
    <source>
        <dbReference type="Proteomes" id="UP000003786"/>
    </source>
</evidence>
<name>J4C800_THEOR</name>
<protein>
    <submittedName>
        <fullName evidence="2">Uncharacterized protein</fullName>
    </submittedName>
</protein>
<organism evidence="2 3">
    <name type="scientific">Theileria orientalis strain Shintoku</name>
    <dbReference type="NCBI Taxonomy" id="869250"/>
    <lineage>
        <taxon>Eukaryota</taxon>
        <taxon>Sar</taxon>
        <taxon>Alveolata</taxon>
        <taxon>Apicomplexa</taxon>
        <taxon>Aconoidasida</taxon>
        <taxon>Piroplasmida</taxon>
        <taxon>Theileriidae</taxon>
        <taxon>Theileria</taxon>
    </lineage>
</organism>
<dbReference type="AlphaFoldDB" id="J4C800"/>
<dbReference type="eggNOG" id="ENOG502QXDW">
    <property type="taxonomic scope" value="Eukaryota"/>
</dbReference>
<accession>J4C800</accession>
<keyword evidence="3" id="KW-1185">Reference proteome</keyword>
<proteinExistence type="predicted"/>
<dbReference type="OMA" id="HYWSDGD"/>
<dbReference type="GeneID" id="20714366"/>
<gene>
    <name evidence="2" type="ORF">TOT_020000194</name>
</gene>
<keyword evidence="1" id="KW-0175">Coiled coil</keyword>
<reference evidence="2 3" key="1">
    <citation type="journal article" date="2012" name="MBio">
        <title>Comparative genome analysis of three eukaryotic parasites with differing abilities to transform leukocytes reveals key mediators of Theileria-induced leukocyte transformation.</title>
        <authorList>
            <person name="Hayashida K."/>
            <person name="Hara Y."/>
            <person name="Abe T."/>
            <person name="Yamasaki C."/>
            <person name="Toyoda A."/>
            <person name="Kosuge T."/>
            <person name="Suzuki Y."/>
            <person name="Sato Y."/>
            <person name="Kawashima S."/>
            <person name="Katayama T."/>
            <person name="Wakaguri H."/>
            <person name="Inoue N."/>
            <person name="Homma K."/>
            <person name="Tada-Umezaki M."/>
            <person name="Yagi Y."/>
            <person name="Fujii Y."/>
            <person name="Habara T."/>
            <person name="Kanehisa M."/>
            <person name="Watanabe H."/>
            <person name="Ito K."/>
            <person name="Gojobori T."/>
            <person name="Sugawara H."/>
            <person name="Imanishi T."/>
            <person name="Weir W."/>
            <person name="Gardner M."/>
            <person name="Pain A."/>
            <person name="Shiels B."/>
            <person name="Hattori M."/>
            <person name="Nene V."/>
            <person name="Sugimoto C."/>
        </authorList>
    </citation>
    <scope>NUCLEOTIDE SEQUENCE [LARGE SCALE GENOMIC DNA]</scope>
    <source>
        <strain evidence="2 3">Shintoku</strain>
    </source>
</reference>
<evidence type="ECO:0000313" key="2">
    <source>
        <dbReference type="EMBL" id="BAM39923.1"/>
    </source>
</evidence>
<dbReference type="KEGG" id="tot:TOT_020000194"/>
<dbReference type="EMBL" id="AP011947">
    <property type="protein sequence ID" value="BAM39923.1"/>
    <property type="molecule type" value="Genomic_DNA"/>
</dbReference>
<evidence type="ECO:0000256" key="1">
    <source>
        <dbReference type="SAM" id="Coils"/>
    </source>
</evidence>
<sequence>MLFRCPNELYEKPLVDVVWEVVSNFEDYDKYVSGKRLHEDDTGQQDKYVESFTKLKQDIVHGLNNAPHEAIPQVNSLGEERVKEALKSDTEVYRLIYKCKSISEVVNEIKMRLDENEKTVSNYLRDIRKKENILTDIFDSLDYIKKFYNEYGLDFNSNSKKMVRKALKKDIADLEEKIKLKKELLLGGQRKYEQVKDELYNCYNNLNLLYALNIALKTSTYD</sequence>
<feature type="coiled-coil region" evidence="1">
    <location>
        <begin position="157"/>
        <end position="184"/>
    </location>
</feature>
<dbReference type="OrthoDB" id="360199at2759"/>
<dbReference type="VEuPathDB" id="PiroplasmaDB:TOT_020000194"/>
<dbReference type="Proteomes" id="UP000003786">
    <property type="component" value="Chromosome 2"/>
</dbReference>